<dbReference type="KEGG" id="pchi:PC41400_07925"/>
<gene>
    <name evidence="1" type="ORF">M5X16_08685</name>
    <name evidence="2" type="ORF">PC41400_07925</name>
</gene>
<reference evidence="2 3" key="1">
    <citation type="submission" date="2018-01" db="EMBL/GenBank/DDBJ databases">
        <title>The whole genome sequencing and assembly of Paenibacillus chitinolyticus KCCM 41400 strain.</title>
        <authorList>
            <person name="Kim J.-Y."/>
            <person name="Park M.-K."/>
            <person name="Lee Y.-J."/>
            <person name="Yi H."/>
            <person name="Bahn Y.-S."/>
            <person name="Kim J.F."/>
            <person name="Lee D.-W."/>
        </authorList>
    </citation>
    <scope>NUCLEOTIDE SEQUENCE [LARGE SCALE GENOMIC DNA]</scope>
    <source>
        <strain evidence="2 3">KCCM 41400</strain>
    </source>
</reference>
<dbReference type="Proteomes" id="UP000288943">
    <property type="component" value="Chromosome"/>
</dbReference>
<dbReference type="EMBL" id="CP026520">
    <property type="protein sequence ID" value="QAV17596.1"/>
    <property type="molecule type" value="Genomic_DNA"/>
</dbReference>
<dbReference type="RefSeq" id="WP_042229138.1">
    <property type="nucleotide sequence ID" value="NZ_CP026520.1"/>
</dbReference>
<sequence length="142" mass="16859">MNLPFAIAIFINLKGKTELYYGETEEIENRLSNIHADFNYFQNEEQLIAKLKIISETKEYKKIKFTPITSKCYTISLHWIFQMYVDDQTQIYYGEKESARQAVTNYCKGKHVYGKGYPSKFQMLWQLEYYKTAKSNTVYIPV</sequence>
<evidence type="ECO:0000313" key="1">
    <source>
        <dbReference type="EMBL" id="MCY9595847.1"/>
    </source>
</evidence>
<dbReference type="GeneID" id="95374739"/>
<dbReference type="Proteomes" id="UP001527202">
    <property type="component" value="Unassembled WGS sequence"/>
</dbReference>
<reference evidence="1 4" key="2">
    <citation type="submission" date="2022-05" db="EMBL/GenBank/DDBJ databases">
        <title>Genome Sequencing of Bee-Associated Microbes.</title>
        <authorList>
            <person name="Dunlap C."/>
        </authorList>
    </citation>
    <scope>NUCLEOTIDE SEQUENCE [LARGE SCALE GENOMIC DNA]</scope>
    <source>
        <strain evidence="1 4">NRRL B-23120</strain>
    </source>
</reference>
<evidence type="ECO:0000313" key="2">
    <source>
        <dbReference type="EMBL" id="QAV17596.1"/>
    </source>
</evidence>
<evidence type="ECO:0000313" key="4">
    <source>
        <dbReference type="Proteomes" id="UP001527202"/>
    </source>
</evidence>
<dbReference type="OrthoDB" id="9967259at2"/>
<accession>A0A410WSX0</accession>
<protein>
    <submittedName>
        <fullName evidence="2">Uncharacterized protein</fullName>
    </submittedName>
</protein>
<name>A0A410WSX0_9BACL</name>
<dbReference type="EMBL" id="JAMDMJ010000008">
    <property type="protein sequence ID" value="MCY9595847.1"/>
    <property type="molecule type" value="Genomic_DNA"/>
</dbReference>
<dbReference type="AlphaFoldDB" id="A0A410WSX0"/>
<proteinExistence type="predicted"/>
<keyword evidence="4" id="KW-1185">Reference proteome</keyword>
<organism evidence="2 3">
    <name type="scientific">Paenibacillus chitinolyticus</name>
    <dbReference type="NCBI Taxonomy" id="79263"/>
    <lineage>
        <taxon>Bacteria</taxon>
        <taxon>Bacillati</taxon>
        <taxon>Bacillota</taxon>
        <taxon>Bacilli</taxon>
        <taxon>Bacillales</taxon>
        <taxon>Paenibacillaceae</taxon>
        <taxon>Paenibacillus</taxon>
    </lineage>
</organism>
<evidence type="ECO:0000313" key="3">
    <source>
        <dbReference type="Proteomes" id="UP000288943"/>
    </source>
</evidence>